<dbReference type="InterPro" id="IPR023198">
    <property type="entry name" value="PGP-like_dom2"/>
</dbReference>
<dbReference type="Gene3D" id="1.10.150.240">
    <property type="entry name" value="Putative phosphatase, domain 2"/>
    <property type="match status" value="1"/>
</dbReference>
<evidence type="ECO:0000313" key="1">
    <source>
        <dbReference type="EMBL" id="KAG1819569.1"/>
    </source>
</evidence>
<name>A0A9P7EF40_9AGAM</name>
<organism evidence="1 2">
    <name type="scientific">Suillus subaureus</name>
    <dbReference type="NCBI Taxonomy" id="48587"/>
    <lineage>
        <taxon>Eukaryota</taxon>
        <taxon>Fungi</taxon>
        <taxon>Dikarya</taxon>
        <taxon>Basidiomycota</taxon>
        <taxon>Agaricomycotina</taxon>
        <taxon>Agaricomycetes</taxon>
        <taxon>Agaricomycetidae</taxon>
        <taxon>Boletales</taxon>
        <taxon>Suillineae</taxon>
        <taxon>Suillaceae</taxon>
        <taxon>Suillus</taxon>
    </lineage>
</organism>
<dbReference type="Gene3D" id="3.40.50.1000">
    <property type="entry name" value="HAD superfamily/HAD-like"/>
    <property type="match status" value="1"/>
</dbReference>
<dbReference type="EMBL" id="JABBWG010000009">
    <property type="protein sequence ID" value="KAG1819569.1"/>
    <property type="molecule type" value="Genomic_DNA"/>
</dbReference>
<proteinExistence type="predicted"/>
<dbReference type="InterPro" id="IPR023214">
    <property type="entry name" value="HAD_sf"/>
</dbReference>
<dbReference type="InterPro" id="IPR052898">
    <property type="entry name" value="ACAD10-like"/>
</dbReference>
<dbReference type="OrthoDB" id="1694274at2759"/>
<dbReference type="RefSeq" id="XP_041195104.1">
    <property type="nucleotide sequence ID" value="XM_041339763.1"/>
</dbReference>
<protein>
    <submittedName>
        <fullName evidence="1">HAD-like protein</fullName>
    </submittedName>
</protein>
<dbReference type="Pfam" id="PF00702">
    <property type="entry name" value="Hydrolase"/>
    <property type="match status" value="1"/>
</dbReference>
<dbReference type="AlphaFoldDB" id="A0A9P7EF40"/>
<dbReference type="PANTHER" id="PTHR47829">
    <property type="entry name" value="HYDROLASE, PUTATIVE (AFU_ORTHOLOGUE AFUA_1G12880)-RELATED"/>
    <property type="match status" value="1"/>
</dbReference>
<accession>A0A9P7EF40</accession>
<dbReference type="GO" id="GO:0016791">
    <property type="term" value="F:phosphatase activity"/>
    <property type="evidence" value="ECO:0007669"/>
    <property type="project" value="UniProtKB-ARBA"/>
</dbReference>
<gene>
    <name evidence="1" type="ORF">BJ212DRAFT_1478796</name>
</gene>
<reference evidence="1" key="1">
    <citation type="journal article" date="2020" name="New Phytol.">
        <title>Comparative genomics reveals dynamic genome evolution in host specialist ectomycorrhizal fungi.</title>
        <authorList>
            <person name="Lofgren L.A."/>
            <person name="Nguyen N.H."/>
            <person name="Vilgalys R."/>
            <person name="Ruytinx J."/>
            <person name="Liao H.L."/>
            <person name="Branco S."/>
            <person name="Kuo A."/>
            <person name="LaButti K."/>
            <person name="Lipzen A."/>
            <person name="Andreopoulos W."/>
            <person name="Pangilinan J."/>
            <person name="Riley R."/>
            <person name="Hundley H."/>
            <person name="Na H."/>
            <person name="Barry K."/>
            <person name="Grigoriev I.V."/>
            <person name="Stajich J.E."/>
            <person name="Kennedy P.G."/>
        </authorList>
    </citation>
    <scope>NUCLEOTIDE SEQUENCE</scope>
    <source>
        <strain evidence="1">MN1</strain>
    </source>
</reference>
<evidence type="ECO:0000313" key="2">
    <source>
        <dbReference type="Proteomes" id="UP000807769"/>
    </source>
</evidence>
<dbReference type="SUPFAM" id="SSF56784">
    <property type="entry name" value="HAD-like"/>
    <property type="match status" value="1"/>
</dbReference>
<dbReference type="InterPro" id="IPR036412">
    <property type="entry name" value="HAD-like_sf"/>
</dbReference>
<dbReference type="InterPro" id="IPR006439">
    <property type="entry name" value="HAD-SF_hydro_IA"/>
</dbReference>
<comment type="caution">
    <text evidence="1">The sequence shown here is derived from an EMBL/GenBank/DDBJ whole genome shotgun (WGS) entry which is preliminary data.</text>
</comment>
<keyword evidence="2" id="KW-1185">Reference proteome</keyword>
<dbReference type="Proteomes" id="UP000807769">
    <property type="component" value="Unassembled WGS sequence"/>
</dbReference>
<dbReference type="CDD" id="cd02603">
    <property type="entry name" value="HAD_sEH-N_like"/>
    <property type="match status" value="1"/>
</dbReference>
<dbReference type="GeneID" id="64633779"/>
<dbReference type="NCBIfam" id="TIGR01509">
    <property type="entry name" value="HAD-SF-IA-v3"/>
    <property type="match status" value="1"/>
</dbReference>
<sequence length="287" mass="31820">MSSPHLKAIVFDVRPNSADANNVCGTIGGVVLRSPFIAIDEFESEKGLPKDYLNVSITSRGPGGAWQKFERGELSLFSFYEEFGRDLSDTDNSNKWYTAYCARKKIECPTLPVMLDIDGREDDATDSYDCHILRAIHRIRASGRWLIVALTNNYSKHITDSSSSPLTAGQPPMGVPDSELQFLGWDDKAKFHLRALFDDFCDSSELGMRKPDPEFYLLACHRNGIRPGEAVFLDDIGMNLKAARALGMETIHVPIGGTLNAVKQLEGKLGIDLTSDLDHDNTTYAKL</sequence>
<dbReference type="PANTHER" id="PTHR47829:SF1">
    <property type="entry name" value="HAD FAMILY PHOSPHATASE"/>
    <property type="match status" value="1"/>
</dbReference>